<dbReference type="Proteomes" id="UP001139157">
    <property type="component" value="Unassembled WGS sequence"/>
</dbReference>
<reference evidence="2" key="1">
    <citation type="submission" date="2022-06" db="EMBL/GenBank/DDBJ databases">
        <title>Novel species in genus nocardia.</title>
        <authorList>
            <person name="Li F."/>
        </authorList>
    </citation>
    <scope>NUCLEOTIDE SEQUENCE</scope>
    <source>
        <strain evidence="2">CDC141</strain>
    </source>
</reference>
<keyword evidence="3" id="KW-1185">Reference proteome</keyword>
<protein>
    <submittedName>
        <fullName evidence="2">Uncharacterized protein</fullName>
    </submittedName>
</protein>
<feature type="compositionally biased region" description="Low complexity" evidence="1">
    <location>
        <begin position="92"/>
        <end position="101"/>
    </location>
</feature>
<proteinExistence type="predicted"/>
<feature type="compositionally biased region" description="Basic and acidic residues" evidence="1">
    <location>
        <begin position="147"/>
        <end position="156"/>
    </location>
</feature>
<organism evidence="2 3">
    <name type="scientific">Nocardia pulmonis</name>
    <dbReference type="NCBI Taxonomy" id="2951408"/>
    <lineage>
        <taxon>Bacteria</taxon>
        <taxon>Bacillati</taxon>
        <taxon>Actinomycetota</taxon>
        <taxon>Actinomycetes</taxon>
        <taxon>Mycobacteriales</taxon>
        <taxon>Nocardiaceae</taxon>
        <taxon>Nocardia</taxon>
    </lineage>
</organism>
<sequence length="204" mass="21313">MSDKANSTNPPQPPPDLGPHSASGPGAAGIETDGPPWTQARADLLREVQDKAWIHHEMTAEAGRSRSGPVMSQHWAKVVADCDAAVQRAVRAAEEAGVAAADITRARELGGEGVRSSGEAATRSSGLRELINEESAPSNSEVNSPPDRADQPREPPPDPTESSHGIDEAISTVLDYQPERGWRGGVSTPPPSDPAPGTDVEATP</sequence>
<feature type="region of interest" description="Disordered" evidence="1">
    <location>
        <begin position="92"/>
        <end position="204"/>
    </location>
</feature>
<comment type="caution">
    <text evidence="2">The sequence shown here is derived from an EMBL/GenBank/DDBJ whole genome shotgun (WGS) entry which is preliminary data.</text>
</comment>
<feature type="compositionally biased region" description="Low complexity" evidence="1">
    <location>
        <begin position="18"/>
        <end position="29"/>
    </location>
</feature>
<dbReference type="EMBL" id="JAMRXG010000005">
    <property type="protein sequence ID" value="MCM6774435.1"/>
    <property type="molecule type" value="Genomic_DNA"/>
</dbReference>
<dbReference type="AlphaFoldDB" id="A0A9X2E7T0"/>
<name>A0A9X2E7T0_9NOCA</name>
<gene>
    <name evidence="2" type="ORF">NDR86_13220</name>
</gene>
<evidence type="ECO:0000313" key="2">
    <source>
        <dbReference type="EMBL" id="MCM6774435.1"/>
    </source>
</evidence>
<dbReference type="RefSeq" id="WP_251911997.1">
    <property type="nucleotide sequence ID" value="NZ_JAMRXG010000005.1"/>
</dbReference>
<evidence type="ECO:0000256" key="1">
    <source>
        <dbReference type="SAM" id="MobiDB-lite"/>
    </source>
</evidence>
<evidence type="ECO:0000313" key="3">
    <source>
        <dbReference type="Proteomes" id="UP001139157"/>
    </source>
</evidence>
<accession>A0A9X2E7T0</accession>
<feature type="region of interest" description="Disordered" evidence="1">
    <location>
        <begin position="1"/>
        <end position="40"/>
    </location>
</feature>